<proteinExistence type="inferred from homology"/>
<dbReference type="GO" id="GO:0005829">
    <property type="term" value="C:cytosol"/>
    <property type="evidence" value="ECO:0007669"/>
    <property type="project" value="TreeGrafter"/>
</dbReference>
<dbReference type="PATRIC" id="fig|1492738.3.peg.781"/>
<dbReference type="STRING" id="1492738.FEM21_07870"/>
<dbReference type="PANTHER" id="PTHR21087:SF16">
    <property type="entry name" value="SHIKIMATE KINASE 1, CHLOROPLASTIC"/>
    <property type="match status" value="1"/>
</dbReference>
<comment type="subcellular location">
    <subcellularLocation>
        <location evidence="7">Cytoplasm</location>
    </subcellularLocation>
</comment>
<dbReference type="InterPro" id="IPR031322">
    <property type="entry name" value="Shikimate/glucono_kinase"/>
</dbReference>
<comment type="function">
    <text evidence="7">Catalyzes the specific phosphorylation of the 3-hydroxyl group of shikimic acid using ATP as a cosubstrate.</text>
</comment>
<keyword evidence="5 7" id="KW-0067">ATP-binding</keyword>
<comment type="subunit">
    <text evidence="7">Monomer.</text>
</comment>
<dbReference type="GO" id="GO:0004765">
    <property type="term" value="F:shikimate kinase activity"/>
    <property type="evidence" value="ECO:0007669"/>
    <property type="project" value="UniProtKB-UniRule"/>
</dbReference>
<dbReference type="AlphaFoldDB" id="A0A066WZZ8"/>
<evidence type="ECO:0000313" key="9">
    <source>
        <dbReference type="Proteomes" id="UP000027064"/>
    </source>
</evidence>
<keyword evidence="7" id="KW-0460">Magnesium</keyword>
<keyword evidence="6 7" id="KW-0057">Aromatic amino acid biosynthesis</keyword>
<gene>
    <name evidence="7" type="primary">aroK</name>
    <name evidence="8" type="ORF">FEM21_07870</name>
</gene>
<dbReference type="PANTHER" id="PTHR21087">
    <property type="entry name" value="SHIKIMATE KINASE"/>
    <property type="match status" value="1"/>
</dbReference>
<organism evidence="8 9">
    <name type="scientific">Flavobacterium seoulense</name>
    <dbReference type="NCBI Taxonomy" id="1492738"/>
    <lineage>
        <taxon>Bacteria</taxon>
        <taxon>Pseudomonadati</taxon>
        <taxon>Bacteroidota</taxon>
        <taxon>Flavobacteriia</taxon>
        <taxon>Flavobacteriales</taxon>
        <taxon>Flavobacteriaceae</taxon>
        <taxon>Flavobacterium</taxon>
    </lineage>
</organism>
<dbReference type="SUPFAM" id="SSF52540">
    <property type="entry name" value="P-loop containing nucleoside triphosphate hydrolases"/>
    <property type="match status" value="1"/>
</dbReference>
<keyword evidence="7" id="KW-0479">Metal-binding</keyword>
<dbReference type="GO" id="GO:0005524">
    <property type="term" value="F:ATP binding"/>
    <property type="evidence" value="ECO:0007669"/>
    <property type="project" value="UniProtKB-UniRule"/>
</dbReference>
<evidence type="ECO:0000256" key="2">
    <source>
        <dbReference type="ARBA" id="ARBA00022679"/>
    </source>
</evidence>
<keyword evidence="3 7" id="KW-0547">Nucleotide-binding</keyword>
<dbReference type="HAMAP" id="MF_00109">
    <property type="entry name" value="Shikimate_kinase"/>
    <property type="match status" value="1"/>
</dbReference>
<dbReference type="GO" id="GO:0009423">
    <property type="term" value="P:chorismate biosynthetic process"/>
    <property type="evidence" value="ECO:0007669"/>
    <property type="project" value="UniProtKB-UniRule"/>
</dbReference>
<dbReference type="Proteomes" id="UP000027064">
    <property type="component" value="Unassembled WGS sequence"/>
</dbReference>
<comment type="cofactor">
    <cofactor evidence="7">
        <name>Mg(2+)</name>
        <dbReference type="ChEBI" id="CHEBI:18420"/>
    </cofactor>
    <text evidence="7">Binds 1 Mg(2+) ion per subunit.</text>
</comment>
<accession>A0A066WZZ8</accession>
<sequence length="172" mass="19646">MKKIVLLGYMGCGKSTIAKELSKKLEIPFIDLDEFIEKKVKMTIKTIFADKGEIYFRKLEHECFVELLNFPEAIIIGLGGGTPCYANNHELLKGDNVLSIYLKASIDTLVERLSLNKSNRPLIANKNDDEMKEFIATHLFERSFYYNQAQHSVAVDQRTIEETVEDILKILA</sequence>
<dbReference type="GO" id="GO:0009073">
    <property type="term" value="P:aromatic amino acid family biosynthetic process"/>
    <property type="evidence" value="ECO:0007669"/>
    <property type="project" value="UniProtKB-KW"/>
</dbReference>
<keyword evidence="4 7" id="KW-0418">Kinase</keyword>
<dbReference type="EC" id="2.7.1.71" evidence="7"/>
<dbReference type="Pfam" id="PF01202">
    <property type="entry name" value="SKI"/>
    <property type="match status" value="1"/>
</dbReference>
<evidence type="ECO:0000256" key="1">
    <source>
        <dbReference type="ARBA" id="ARBA00022605"/>
    </source>
</evidence>
<evidence type="ECO:0000256" key="7">
    <source>
        <dbReference type="HAMAP-Rule" id="MF_00109"/>
    </source>
</evidence>
<evidence type="ECO:0000256" key="6">
    <source>
        <dbReference type="ARBA" id="ARBA00023141"/>
    </source>
</evidence>
<dbReference type="eggNOG" id="COG0703">
    <property type="taxonomic scope" value="Bacteria"/>
</dbReference>
<name>A0A066WZZ8_9FLAO</name>
<dbReference type="PRINTS" id="PR01100">
    <property type="entry name" value="SHIKIMTKNASE"/>
</dbReference>
<feature type="binding site" evidence="7">
    <location>
        <position position="15"/>
    </location>
    <ligand>
        <name>Mg(2+)</name>
        <dbReference type="ChEBI" id="CHEBI:18420"/>
    </ligand>
</feature>
<feature type="binding site" evidence="7">
    <location>
        <begin position="11"/>
        <end position="16"/>
    </location>
    <ligand>
        <name>ATP</name>
        <dbReference type="ChEBI" id="CHEBI:30616"/>
    </ligand>
</feature>
<protein>
    <recommendedName>
        <fullName evidence="7">Shikimate kinase</fullName>
        <shortName evidence="7">SK</shortName>
        <ecNumber evidence="7">2.7.1.71</ecNumber>
    </recommendedName>
</protein>
<dbReference type="GO" id="GO:0008652">
    <property type="term" value="P:amino acid biosynthetic process"/>
    <property type="evidence" value="ECO:0007669"/>
    <property type="project" value="UniProtKB-KW"/>
</dbReference>
<feature type="binding site" evidence="7">
    <location>
        <position position="33"/>
    </location>
    <ligand>
        <name>substrate</name>
    </ligand>
</feature>
<comment type="catalytic activity">
    <reaction evidence="7">
        <text>shikimate + ATP = 3-phosphoshikimate + ADP + H(+)</text>
        <dbReference type="Rhea" id="RHEA:13121"/>
        <dbReference type="ChEBI" id="CHEBI:15378"/>
        <dbReference type="ChEBI" id="CHEBI:30616"/>
        <dbReference type="ChEBI" id="CHEBI:36208"/>
        <dbReference type="ChEBI" id="CHEBI:145989"/>
        <dbReference type="ChEBI" id="CHEBI:456216"/>
        <dbReference type="EC" id="2.7.1.71"/>
    </reaction>
</comment>
<keyword evidence="7" id="KW-0963">Cytoplasm</keyword>
<evidence type="ECO:0000256" key="3">
    <source>
        <dbReference type="ARBA" id="ARBA00022741"/>
    </source>
</evidence>
<comment type="pathway">
    <text evidence="7">Metabolic intermediate biosynthesis; chorismate biosynthesis; chorismate from D-erythrose 4-phosphate and phosphoenolpyruvate: step 5/7.</text>
</comment>
<feature type="binding site" evidence="7">
    <location>
        <position position="158"/>
    </location>
    <ligand>
        <name>ATP</name>
        <dbReference type="ChEBI" id="CHEBI:30616"/>
    </ligand>
</feature>
<feature type="binding site" evidence="7">
    <location>
        <position position="142"/>
    </location>
    <ligand>
        <name>substrate</name>
    </ligand>
</feature>
<reference evidence="8 9" key="1">
    <citation type="submission" date="2014-05" db="EMBL/GenBank/DDBJ databases">
        <title>Genome Sequence of Flavobacterium sp. EM1321.</title>
        <authorList>
            <person name="Shin S.-K."/>
            <person name="Yi H."/>
        </authorList>
    </citation>
    <scope>NUCLEOTIDE SEQUENCE [LARGE SCALE GENOMIC DNA]</scope>
    <source>
        <strain evidence="8 9">EM1321</strain>
    </source>
</reference>
<dbReference type="UniPathway" id="UPA00053">
    <property type="reaction ID" value="UER00088"/>
</dbReference>
<dbReference type="GO" id="GO:0000287">
    <property type="term" value="F:magnesium ion binding"/>
    <property type="evidence" value="ECO:0007669"/>
    <property type="project" value="UniProtKB-UniRule"/>
</dbReference>
<comment type="caution">
    <text evidence="8">The sequence shown here is derived from an EMBL/GenBank/DDBJ whole genome shotgun (WGS) entry which is preliminary data.</text>
</comment>
<evidence type="ECO:0000256" key="4">
    <source>
        <dbReference type="ARBA" id="ARBA00022777"/>
    </source>
</evidence>
<feature type="binding site" evidence="7">
    <location>
        <position position="80"/>
    </location>
    <ligand>
        <name>substrate</name>
    </ligand>
</feature>
<dbReference type="Gene3D" id="3.40.50.300">
    <property type="entry name" value="P-loop containing nucleotide triphosphate hydrolases"/>
    <property type="match status" value="1"/>
</dbReference>
<comment type="similarity">
    <text evidence="7">Belongs to the shikimate kinase family.</text>
</comment>
<dbReference type="CDD" id="cd00464">
    <property type="entry name" value="SK"/>
    <property type="match status" value="1"/>
</dbReference>
<evidence type="ECO:0000256" key="5">
    <source>
        <dbReference type="ARBA" id="ARBA00022840"/>
    </source>
</evidence>
<dbReference type="EMBL" id="JNCA01000006">
    <property type="protein sequence ID" value="KDN56235.1"/>
    <property type="molecule type" value="Genomic_DNA"/>
</dbReference>
<dbReference type="InterPro" id="IPR027417">
    <property type="entry name" value="P-loop_NTPase"/>
</dbReference>
<dbReference type="InterPro" id="IPR000623">
    <property type="entry name" value="Shikimate_kinase/TSH1"/>
</dbReference>
<keyword evidence="1 7" id="KW-0028">Amino-acid biosynthesis</keyword>
<dbReference type="RefSeq" id="WP_035658009.1">
    <property type="nucleotide sequence ID" value="NZ_JNCA01000006.1"/>
</dbReference>
<feature type="binding site" evidence="7">
    <location>
        <position position="120"/>
    </location>
    <ligand>
        <name>ATP</name>
        <dbReference type="ChEBI" id="CHEBI:30616"/>
    </ligand>
</feature>
<feature type="binding site" evidence="7">
    <location>
        <position position="57"/>
    </location>
    <ligand>
        <name>substrate</name>
    </ligand>
</feature>
<evidence type="ECO:0000313" key="8">
    <source>
        <dbReference type="EMBL" id="KDN56235.1"/>
    </source>
</evidence>
<dbReference type="OrthoDB" id="9800332at2"/>
<keyword evidence="9" id="KW-1185">Reference proteome</keyword>
<keyword evidence="2 7" id="KW-0808">Transferase</keyword>